<dbReference type="Gene3D" id="3.40.50.10330">
    <property type="entry name" value="Probable inorganic polyphosphate/atp-NAD kinase, domain 1"/>
    <property type="match status" value="1"/>
</dbReference>
<dbReference type="Pfam" id="PF20143">
    <property type="entry name" value="NAD_kinase_C"/>
    <property type="match status" value="1"/>
</dbReference>
<dbReference type="EMBL" id="QMQZ01000001">
    <property type="protein sequence ID" value="RLE52415.1"/>
    <property type="molecule type" value="Genomic_DNA"/>
</dbReference>
<proteinExistence type="predicted"/>
<sequence>MKKLGFIVNPIAGMGGRVGLKGTDGEEILQLAIKLGAKPIAPERARQMLRELKRLKVKFTLVTYPKEMGEYEARDCGFDPVVIGNIGDKTSSEDTKRAAREMLQLGVDLIVFCGGDGTARDVCEAVDLKVPVLGVPTGVKMHSAVFALNPRVAARVVADFLSGRLLVREAEVMDVDEEAFRAGRLSAKLYGYLLVPYEPNYVQSAKSPSPQTDDERENQLAIARYFVERMEDDVVYILGPGTTVKAIADVLGLPKTLLGVDILLGRRLVAVDVNEERILREIEGRRGVIVVTPIGSQGFIFGRGNQQISPEVIRRVGRENIVVIATHYKLSTIPCLRVDTGDPELDELLRGYMRVITDYGEEKIVKVA</sequence>
<dbReference type="PIRSF" id="PIRSF016907">
    <property type="entry name" value="Kin_ATP-NAD"/>
    <property type="match status" value="1"/>
</dbReference>
<organism evidence="1 2">
    <name type="scientific">Thermoproteota archaeon</name>
    <dbReference type="NCBI Taxonomy" id="2056631"/>
    <lineage>
        <taxon>Archaea</taxon>
        <taxon>Thermoproteota</taxon>
    </lineage>
</organism>
<keyword evidence="1" id="KW-0808">Transferase</keyword>
<comment type="caution">
    <text evidence="1">The sequence shown here is derived from an EMBL/GenBank/DDBJ whole genome shotgun (WGS) entry which is preliminary data.</text>
</comment>
<dbReference type="InterPro" id="IPR011386">
    <property type="entry name" value="Put_ATP-NAD_kin"/>
</dbReference>
<accession>A0A497EYY2</accession>
<dbReference type="InterPro" id="IPR016064">
    <property type="entry name" value="NAD/diacylglycerol_kinase_sf"/>
</dbReference>
<dbReference type="PANTHER" id="PTHR40697">
    <property type="entry name" value="ACETOIN CATABOLISM PROTEIN X"/>
    <property type="match status" value="1"/>
</dbReference>
<dbReference type="GO" id="GO:0003951">
    <property type="term" value="F:NAD+ kinase activity"/>
    <property type="evidence" value="ECO:0007669"/>
    <property type="project" value="InterPro"/>
</dbReference>
<dbReference type="InterPro" id="IPR017438">
    <property type="entry name" value="ATP-NAD_kinase_N"/>
</dbReference>
<dbReference type="InterPro" id="IPR002504">
    <property type="entry name" value="NADK"/>
</dbReference>
<dbReference type="InterPro" id="IPR039065">
    <property type="entry name" value="AcoX-like"/>
</dbReference>
<dbReference type="SUPFAM" id="SSF111331">
    <property type="entry name" value="NAD kinase/diacylglycerol kinase-like"/>
    <property type="match status" value="1"/>
</dbReference>
<keyword evidence="1" id="KW-0418">Kinase</keyword>
<dbReference type="Proteomes" id="UP000268446">
    <property type="component" value="Unassembled WGS sequence"/>
</dbReference>
<evidence type="ECO:0000313" key="2">
    <source>
        <dbReference type="Proteomes" id="UP000268446"/>
    </source>
</evidence>
<dbReference type="AlphaFoldDB" id="A0A497EYY2"/>
<gene>
    <name evidence="1" type="ORF">DRJ20_00015</name>
</gene>
<name>A0A497EYY2_9CREN</name>
<dbReference type="GO" id="GO:0006741">
    <property type="term" value="P:NADP+ biosynthetic process"/>
    <property type="evidence" value="ECO:0007669"/>
    <property type="project" value="InterPro"/>
</dbReference>
<dbReference type="Pfam" id="PF01513">
    <property type="entry name" value="NAD_kinase"/>
    <property type="match status" value="1"/>
</dbReference>
<protein>
    <submittedName>
        <fullName evidence="1">ATP-NAD kinase</fullName>
    </submittedName>
</protein>
<dbReference type="PANTHER" id="PTHR40697:SF2">
    <property type="entry name" value="ATP-NAD KINASE-RELATED"/>
    <property type="match status" value="1"/>
</dbReference>
<evidence type="ECO:0000313" key="1">
    <source>
        <dbReference type="EMBL" id="RLE52415.1"/>
    </source>
</evidence>
<reference evidence="1 2" key="1">
    <citation type="submission" date="2018-06" db="EMBL/GenBank/DDBJ databases">
        <title>Extensive metabolic versatility and redundancy in microbially diverse, dynamic hydrothermal sediments.</title>
        <authorList>
            <person name="Dombrowski N."/>
            <person name="Teske A."/>
            <person name="Baker B.J."/>
        </authorList>
    </citation>
    <scope>NUCLEOTIDE SEQUENCE [LARGE SCALE GENOMIC DNA]</scope>
    <source>
        <strain evidence="1">B29_G17</strain>
    </source>
</reference>